<protein>
    <recommendedName>
        <fullName evidence="3">Urease accessory protein UreF</fullName>
    </recommendedName>
</protein>
<evidence type="ECO:0000256" key="3">
    <source>
        <dbReference type="HAMAP-Rule" id="MF_01385"/>
    </source>
</evidence>
<name>A0A923SRL8_9FIRM</name>
<dbReference type="AlphaFoldDB" id="A0A923SRL8"/>
<organism evidence="4 5">
    <name type="scientific">Zhenpiania hominis</name>
    <dbReference type="NCBI Taxonomy" id="2763644"/>
    <lineage>
        <taxon>Bacteria</taxon>
        <taxon>Bacillati</taxon>
        <taxon>Bacillota</taxon>
        <taxon>Clostridia</taxon>
        <taxon>Peptostreptococcales</taxon>
        <taxon>Anaerovoracaceae</taxon>
        <taxon>Zhenpiania</taxon>
    </lineage>
</organism>
<dbReference type="GO" id="GO:0016151">
    <property type="term" value="F:nickel cation binding"/>
    <property type="evidence" value="ECO:0007669"/>
    <property type="project" value="UniProtKB-UniRule"/>
</dbReference>
<dbReference type="RefSeq" id="WP_187302545.1">
    <property type="nucleotide sequence ID" value="NZ_JACRYT010000004.1"/>
</dbReference>
<dbReference type="Gene3D" id="1.10.4190.10">
    <property type="entry name" value="Urease accessory protein UreF"/>
    <property type="match status" value="1"/>
</dbReference>
<dbReference type="HAMAP" id="MF_01385">
    <property type="entry name" value="UreF"/>
    <property type="match status" value="1"/>
</dbReference>
<dbReference type="PIRSF" id="PIRSF009467">
    <property type="entry name" value="Ureas_acces_UreF"/>
    <property type="match status" value="1"/>
</dbReference>
<dbReference type="PANTHER" id="PTHR33620">
    <property type="entry name" value="UREASE ACCESSORY PROTEIN F"/>
    <property type="match status" value="1"/>
</dbReference>
<dbReference type="InterPro" id="IPR038277">
    <property type="entry name" value="UreF_sf"/>
</dbReference>
<comment type="similarity">
    <text evidence="3">Belongs to the UreF family.</text>
</comment>
<dbReference type="GO" id="GO:0005737">
    <property type="term" value="C:cytoplasm"/>
    <property type="evidence" value="ECO:0007669"/>
    <property type="project" value="UniProtKB-SubCell"/>
</dbReference>
<evidence type="ECO:0000313" key="5">
    <source>
        <dbReference type="Proteomes" id="UP000602647"/>
    </source>
</evidence>
<evidence type="ECO:0000256" key="1">
    <source>
        <dbReference type="ARBA" id="ARBA00022988"/>
    </source>
</evidence>
<keyword evidence="2 3" id="KW-0143">Chaperone</keyword>
<keyword evidence="5" id="KW-1185">Reference proteome</keyword>
<comment type="subunit">
    <text evidence="3">UreD, UreF and UreG form a complex that acts as a GTP-hydrolysis-dependent molecular chaperone, activating the urease apoprotein by helping to assemble the nickel containing metallocenter of UreC. The UreE protein probably delivers the nickel.</text>
</comment>
<dbReference type="InterPro" id="IPR002639">
    <property type="entry name" value="UreF"/>
</dbReference>
<dbReference type="Proteomes" id="UP000602647">
    <property type="component" value="Unassembled WGS sequence"/>
</dbReference>
<sequence length="228" mass="25358">MTNKNQLFYLMQIAGGTFPSGGFSQSWGLETYVSCGKVADEQSFVEFAETYLESTLALCEGPIMCRAYELSRDWDSERIKELEELSCAVKVTKESRESSVRMGKAFMRIMADITEDEKLPQVKKLCGPEGITYPVIYGLVCGRVGLDMENAMESFVFSTVNALVQSAVKLIPLGNKQAQKILLELYPTMEKTVRKGLETPVSEISNFCPGIDIASIAHESLPTRLYMS</sequence>
<dbReference type="EMBL" id="JACRYT010000004">
    <property type="protein sequence ID" value="MBC6679439.1"/>
    <property type="molecule type" value="Genomic_DNA"/>
</dbReference>
<evidence type="ECO:0000256" key="2">
    <source>
        <dbReference type="ARBA" id="ARBA00023186"/>
    </source>
</evidence>
<comment type="subcellular location">
    <subcellularLocation>
        <location evidence="3">Cytoplasm</location>
    </subcellularLocation>
</comment>
<comment type="caution">
    <text evidence="4">The sequence shown here is derived from an EMBL/GenBank/DDBJ whole genome shotgun (WGS) entry which is preliminary data.</text>
</comment>
<evidence type="ECO:0000313" key="4">
    <source>
        <dbReference type="EMBL" id="MBC6679439.1"/>
    </source>
</evidence>
<proteinExistence type="inferred from homology"/>
<keyword evidence="1 3" id="KW-0996">Nickel insertion</keyword>
<accession>A0A923SRL8</accession>
<gene>
    <name evidence="3" type="primary">ureF</name>
    <name evidence="4" type="ORF">H9L42_06325</name>
</gene>
<comment type="function">
    <text evidence="3">Required for maturation of urease via the functional incorporation of the urease nickel metallocenter.</text>
</comment>
<reference evidence="4" key="1">
    <citation type="submission" date="2020-08" db="EMBL/GenBank/DDBJ databases">
        <title>Genome public.</title>
        <authorList>
            <person name="Liu C."/>
            <person name="Sun Q."/>
        </authorList>
    </citation>
    <scope>NUCLEOTIDE SEQUENCE</scope>
    <source>
        <strain evidence="4">BX12</strain>
    </source>
</reference>
<dbReference type="Pfam" id="PF01730">
    <property type="entry name" value="UreF"/>
    <property type="match status" value="1"/>
</dbReference>
<dbReference type="PANTHER" id="PTHR33620:SF1">
    <property type="entry name" value="UREASE ACCESSORY PROTEIN F"/>
    <property type="match status" value="1"/>
</dbReference>
<keyword evidence="3" id="KW-0963">Cytoplasm</keyword>